<dbReference type="GO" id="GO:0004222">
    <property type="term" value="F:metalloendopeptidase activity"/>
    <property type="evidence" value="ECO:0007669"/>
    <property type="project" value="UniProtKB-UniRule"/>
</dbReference>
<dbReference type="PRINTS" id="PR00480">
    <property type="entry name" value="ASTACIN"/>
</dbReference>
<proteinExistence type="predicted"/>
<dbReference type="InterPro" id="IPR034035">
    <property type="entry name" value="Astacin-like_dom"/>
</dbReference>
<evidence type="ECO:0000256" key="1">
    <source>
        <dbReference type="PROSITE-ProRule" id="PRU01211"/>
    </source>
</evidence>
<dbReference type="InterPro" id="IPR024079">
    <property type="entry name" value="MetalloPept_cat_dom_sf"/>
</dbReference>
<dbReference type="AlphaFoldDB" id="A0AAV1PYA2"/>
<dbReference type="SMART" id="SM00235">
    <property type="entry name" value="ZnMc"/>
    <property type="match status" value="1"/>
</dbReference>
<keyword evidence="1 2" id="KW-0482">Metalloprotease</keyword>
<keyword evidence="1 2" id="KW-0479">Metal-binding</keyword>
<evidence type="ECO:0000256" key="2">
    <source>
        <dbReference type="RuleBase" id="RU361183"/>
    </source>
</evidence>
<protein>
    <recommendedName>
        <fullName evidence="2">Metalloendopeptidase</fullName>
        <ecNumber evidence="2">3.4.24.-</ecNumber>
    </recommendedName>
</protein>
<comment type="caution">
    <text evidence="4">The sequence shown here is derived from an EMBL/GenBank/DDBJ whole genome shotgun (WGS) entry which is preliminary data.</text>
</comment>
<dbReference type="EC" id="3.4.24.-" evidence="2"/>
<reference evidence="4 5" key="1">
    <citation type="submission" date="2024-01" db="EMBL/GenBank/DDBJ databases">
        <authorList>
            <person name="Alioto T."/>
            <person name="Alioto T."/>
            <person name="Gomez Garrido J."/>
        </authorList>
    </citation>
    <scope>NUCLEOTIDE SEQUENCE [LARGE SCALE GENOMIC DNA]</scope>
</reference>
<sequence length="356" mass="39961">MNQVDRCSQVILLSLMIRACQCAQTSVNMLHLILAALLFTEYFKHVDSGPVRESSKAFKENWVSIALHYMESYPETLEELVSDDITMMEGDVMLPTDRNAVHHIWQTTHIPYVISPELASRTDDILSAMKMVSKNTCVSFHKQYSETDYLFFNTSTGCASFVGSIGGQQPIYVGPPCRVGNIVHEILHALGFHHEHTRMDRDHYITVLSHNIMAGKEGNFKKQQGETFEIPYDIKSIMHYGGGFFSANGLPTIIPNIDAEGMGQRTEMTQEDIKRVRHLYSCDSTKEQTEAENGEHKENDTIKYILVNDVKTSNQNPNAANKPQKDHIHTTAALSDSLKKLNASTGGQHKTSRGKA</sequence>
<keyword evidence="1 2" id="KW-0378">Hydrolase</keyword>
<dbReference type="GO" id="GO:0008270">
    <property type="term" value="F:zinc ion binding"/>
    <property type="evidence" value="ECO:0007669"/>
    <property type="project" value="UniProtKB-UniRule"/>
</dbReference>
<name>A0AAV1PYA2_SCOSC</name>
<dbReference type="GO" id="GO:0006508">
    <property type="term" value="P:proteolysis"/>
    <property type="evidence" value="ECO:0007669"/>
    <property type="project" value="UniProtKB-KW"/>
</dbReference>
<dbReference type="PROSITE" id="PS51864">
    <property type="entry name" value="ASTACIN"/>
    <property type="match status" value="1"/>
</dbReference>
<dbReference type="EMBL" id="CAWUFR010000336">
    <property type="protein sequence ID" value="CAK6976150.1"/>
    <property type="molecule type" value="Genomic_DNA"/>
</dbReference>
<dbReference type="Proteomes" id="UP001314229">
    <property type="component" value="Unassembled WGS sequence"/>
</dbReference>
<feature type="binding site" evidence="1">
    <location>
        <position position="188"/>
    </location>
    <ligand>
        <name>Zn(2+)</name>
        <dbReference type="ChEBI" id="CHEBI:29105"/>
        <note>catalytic</note>
    </ligand>
</feature>
<comment type="caution">
    <text evidence="1">Lacks conserved residue(s) required for the propagation of feature annotation.</text>
</comment>
<feature type="domain" description="Peptidase M12A" evidence="3">
    <location>
        <begin position="99"/>
        <end position="283"/>
    </location>
</feature>
<evidence type="ECO:0000259" key="3">
    <source>
        <dbReference type="PROSITE" id="PS51864"/>
    </source>
</evidence>
<dbReference type="PANTHER" id="PTHR10127:SF870">
    <property type="entry name" value="METALLOENDOPEPTIDASE"/>
    <property type="match status" value="1"/>
</dbReference>
<comment type="cofactor">
    <cofactor evidence="1 2">
        <name>Zn(2+)</name>
        <dbReference type="ChEBI" id="CHEBI:29105"/>
    </cofactor>
    <text evidence="1 2">Binds 1 zinc ion per subunit.</text>
</comment>
<evidence type="ECO:0000313" key="5">
    <source>
        <dbReference type="Proteomes" id="UP001314229"/>
    </source>
</evidence>
<dbReference type="PANTHER" id="PTHR10127">
    <property type="entry name" value="DISCOIDIN, CUB, EGF, LAMININ , AND ZINC METALLOPROTEASE DOMAIN CONTAINING"/>
    <property type="match status" value="1"/>
</dbReference>
<keyword evidence="1 2" id="KW-0645">Protease</keyword>
<keyword evidence="2" id="KW-0732">Signal</keyword>
<dbReference type="CDD" id="cd04280">
    <property type="entry name" value="ZnMc_astacin_like"/>
    <property type="match status" value="1"/>
</dbReference>
<dbReference type="InterPro" id="IPR001506">
    <property type="entry name" value="Peptidase_M12A"/>
</dbReference>
<feature type="active site" evidence="1">
    <location>
        <position position="185"/>
    </location>
</feature>
<dbReference type="SUPFAM" id="SSF55486">
    <property type="entry name" value="Metalloproteases ('zincins'), catalytic domain"/>
    <property type="match status" value="1"/>
</dbReference>
<dbReference type="Gene3D" id="3.40.390.10">
    <property type="entry name" value="Collagenase (Catalytic Domain)"/>
    <property type="match status" value="1"/>
</dbReference>
<dbReference type="Pfam" id="PF01400">
    <property type="entry name" value="Astacin"/>
    <property type="match status" value="1"/>
</dbReference>
<evidence type="ECO:0000313" key="4">
    <source>
        <dbReference type="EMBL" id="CAK6976150.1"/>
    </source>
</evidence>
<dbReference type="InterPro" id="IPR006026">
    <property type="entry name" value="Peptidase_Metallo"/>
</dbReference>
<feature type="binding site" evidence="1">
    <location>
        <position position="184"/>
    </location>
    <ligand>
        <name>Zn(2+)</name>
        <dbReference type="ChEBI" id="CHEBI:29105"/>
        <note>catalytic</note>
    </ligand>
</feature>
<feature type="chain" id="PRO_5043097092" description="Metalloendopeptidase" evidence="2">
    <location>
        <begin position="23"/>
        <end position="356"/>
    </location>
</feature>
<keyword evidence="5" id="KW-1185">Reference proteome</keyword>
<feature type="binding site" evidence="1">
    <location>
        <position position="194"/>
    </location>
    <ligand>
        <name>Zn(2+)</name>
        <dbReference type="ChEBI" id="CHEBI:29105"/>
        <note>catalytic</note>
    </ligand>
</feature>
<accession>A0AAV1PYA2</accession>
<gene>
    <name evidence="4" type="ORF">FSCOSCO3_A005714</name>
</gene>
<feature type="signal peptide" evidence="2">
    <location>
        <begin position="1"/>
        <end position="22"/>
    </location>
</feature>
<organism evidence="4 5">
    <name type="scientific">Scomber scombrus</name>
    <name type="common">Atlantic mackerel</name>
    <name type="synonym">Scomber vernalis</name>
    <dbReference type="NCBI Taxonomy" id="13677"/>
    <lineage>
        <taxon>Eukaryota</taxon>
        <taxon>Metazoa</taxon>
        <taxon>Chordata</taxon>
        <taxon>Craniata</taxon>
        <taxon>Vertebrata</taxon>
        <taxon>Euteleostomi</taxon>
        <taxon>Actinopterygii</taxon>
        <taxon>Neopterygii</taxon>
        <taxon>Teleostei</taxon>
        <taxon>Neoteleostei</taxon>
        <taxon>Acanthomorphata</taxon>
        <taxon>Pelagiaria</taxon>
        <taxon>Scombriformes</taxon>
        <taxon>Scombridae</taxon>
        <taxon>Scomber</taxon>
    </lineage>
</organism>
<keyword evidence="1 2" id="KW-0862">Zinc</keyword>